<accession>A0ABS8DLP7</accession>
<feature type="region of interest" description="Disordered" evidence="1">
    <location>
        <begin position="256"/>
        <end position="324"/>
    </location>
</feature>
<dbReference type="SMART" id="SM00257">
    <property type="entry name" value="LysM"/>
    <property type="match status" value="1"/>
</dbReference>
<keyword evidence="2" id="KW-1133">Transmembrane helix</keyword>
<name>A0ABS8DLP7_9FIRM</name>
<keyword evidence="5" id="KW-1185">Reference proteome</keyword>
<evidence type="ECO:0000256" key="2">
    <source>
        <dbReference type="SAM" id="Phobius"/>
    </source>
</evidence>
<feature type="compositionally biased region" description="Acidic residues" evidence="1">
    <location>
        <begin position="276"/>
        <end position="291"/>
    </location>
</feature>
<dbReference type="SUPFAM" id="SSF54106">
    <property type="entry name" value="LysM domain"/>
    <property type="match status" value="1"/>
</dbReference>
<comment type="caution">
    <text evidence="4">The sequence shown here is derived from an EMBL/GenBank/DDBJ whole genome shotgun (WGS) entry which is preliminary data.</text>
</comment>
<reference evidence="4 5" key="1">
    <citation type="submission" date="2021-10" db="EMBL/GenBank/DDBJ databases">
        <title>Collection of gut derived symbiotic bacterial strains cultured from healthy donors.</title>
        <authorList>
            <person name="Lin H."/>
            <person name="Littmann E."/>
            <person name="Kohout C."/>
            <person name="Pamer E.G."/>
        </authorList>
    </citation>
    <scope>NUCLEOTIDE SEQUENCE [LARGE SCALE GENOMIC DNA]</scope>
    <source>
        <strain evidence="4 5">DFI.1.165</strain>
    </source>
</reference>
<evidence type="ECO:0000313" key="4">
    <source>
        <dbReference type="EMBL" id="MCB7389375.1"/>
    </source>
</evidence>
<sequence>MENQFPKNVRQIGNVSDTPRIYVEDYVDTFLNQLCDKADENPTGAFLIGHTVRQEEQDCIYISGAVQMEEIDTEGPDIAIGEETWKKAGEDCEKYFEGGKIIGWFISLPGHPLLLNGNLTKIHEQYFAHTGTVFIMKDAAEKDELYFAYKYKELMQMGGHYIYYEKNPSMQNYMVTRRKKIGVTPSEVVEDKAAKNFRSIVKERFEVQEQRHTSRVMYAASVFLVLVVLIIGVTTMNNYDKMKSVQSSLDYIKETVSPGKEGQTVETSAQPKSGTEDSEPQEDQGEGDTDDGGSVGGQTDGQASGQDASTQGKTDTNSGGDTAASTMKEMSEDIYIVEKGDTLARISKKVYGDTSHVDAICKMNGLSDGNLIFIGQKLLLP</sequence>
<evidence type="ECO:0000256" key="1">
    <source>
        <dbReference type="SAM" id="MobiDB-lite"/>
    </source>
</evidence>
<gene>
    <name evidence="4" type="ORF">LIZ65_19000</name>
</gene>
<feature type="compositionally biased region" description="Polar residues" evidence="1">
    <location>
        <begin position="264"/>
        <end position="273"/>
    </location>
</feature>
<protein>
    <submittedName>
        <fullName evidence="4">LysM peptidoglycan-binding domain-containing protein</fullName>
    </submittedName>
</protein>
<dbReference type="CDD" id="cd00118">
    <property type="entry name" value="LysM"/>
    <property type="match status" value="1"/>
</dbReference>
<organism evidence="4 5">
    <name type="scientific">Bariatricus massiliensis</name>
    <dbReference type="NCBI Taxonomy" id="1745713"/>
    <lineage>
        <taxon>Bacteria</taxon>
        <taxon>Bacillati</taxon>
        <taxon>Bacillota</taxon>
        <taxon>Clostridia</taxon>
        <taxon>Lachnospirales</taxon>
        <taxon>Lachnospiraceae</taxon>
        <taxon>Bariatricus</taxon>
    </lineage>
</organism>
<dbReference type="PROSITE" id="PS51782">
    <property type="entry name" value="LYSM"/>
    <property type="match status" value="1"/>
</dbReference>
<keyword evidence="2" id="KW-0472">Membrane</keyword>
<dbReference type="Gene3D" id="3.40.140.10">
    <property type="entry name" value="Cytidine Deaminase, domain 2"/>
    <property type="match status" value="1"/>
</dbReference>
<evidence type="ECO:0000259" key="3">
    <source>
        <dbReference type="PROSITE" id="PS51782"/>
    </source>
</evidence>
<feature type="transmembrane region" description="Helical" evidence="2">
    <location>
        <begin position="216"/>
        <end position="236"/>
    </location>
</feature>
<dbReference type="InterPro" id="IPR018392">
    <property type="entry name" value="LysM"/>
</dbReference>
<dbReference type="EMBL" id="JAJCIS010000023">
    <property type="protein sequence ID" value="MCB7389375.1"/>
    <property type="molecule type" value="Genomic_DNA"/>
</dbReference>
<dbReference type="Pfam" id="PF01476">
    <property type="entry name" value="LysM"/>
    <property type="match status" value="1"/>
</dbReference>
<feature type="compositionally biased region" description="Polar residues" evidence="1">
    <location>
        <begin position="300"/>
        <end position="324"/>
    </location>
</feature>
<keyword evidence="2" id="KW-0812">Transmembrane</keyword>
<dbReference type="RefSeq" id="WP_066734502.1">
    <property type="nucleotide sequence ID" value="NZ_JAJCIQ010000022.1"/>
</dbReference>
<dbReference type="Gene3D" id="3.10.350.10">
    <property type="entry name" value="LysM domain"/>
    <property type="match status" value="1"/>
</dbReference>
<feature type="domain" description="LysM" evidence="3">
    <location>
        <begin position="333"/>
        <end position="380"/>
    </location>
</feature>
<dbReference type="InterPro" id="IPR036779">
    <property type="entry name" value="LysM_dom_sf"/>
</dbReference>
<proteinExistence type="predicted"/>
<dbReference type="Proteomes" id="UP001299546">
    <property type="component" value="Unassembled WGS sequence"/>
</dbReference>
<evidence type="ECO:0000313" key="5">
    <source>
        <dbReference type="Proteomes" id="UP001299546"/>
    </source>
</evidence>